<keyword evidence="7" id="KW-0812">Transmembrane</keyword>
<dbReference type="EMBL" id="KZ613964">
    <property type="protein sequence ID" value="PMD30945.1"/>
    <property type="molecule type" value="Genomic_DNA"/>
</dbReference>
<keyword evidence="6" id="KW-0503">Monooxygenase</keyword>
<dbReference type="InterPro" id="IPR002401">
    <property type="entry name" value="Cyt_P450_E_grp-I"/>
</dbReference>
<dbReference type="PRINTS" id="PR00385">
    <property type="entry name" value="P450"/>
</dbReference>
<dbReference type="SUPFAM" id="SSF48264">
    <property type="entry name" value="Cytochrome P450"/>
    <property type="match status" value="1"/>
</dbReference>
<keyword evidence="3 5" id="KW-0479">Metal-binding</keyword>
<feature type="transmembrane region" description="Helical" evidence="7">
    <location>
        <begin position="6"/>
        <end position="26"/>
    </location>
</feature>
<protein>
    <submittedName>
        <fullName evidence="8">Cytochrome P450</fullName>
    </submittedName>
</protein>
<evidence type="ECO:0000256" key="3">
    <source>
        <dbReference type="ARBA" id="ARBA00022723"/>
    </source>
</evidence>
<dbReference type="PANTHER" id="PTHR24305">
    <property type="entry name" value="CYTOCHROME P450"/>
    <property type="match status" value="1"/>
</dbReference>
<keyword evidence="7" id="KW-0472">Membrane</keyword>
<evidence type="ECO:0000256" key="5">
    <source>
        <dbReference type="PIRSR" id="PIRSR602401-1"/>
    </source>
</evidence>
<dbReference type="GO" id="GO:0020037">
    <property type="term" value="F:heme binding"/>
    <property type="evidence" value="ECO:0007669"/>
    <property type="project" value="InterPro"/>
</dbReference>
<evidence type="ECO:0000313" key="9">
    <source>
        <dbReference type="Proteomes" id="UP000235786"/>
    </source>
</evidence>
<dbReference type="Gene3D" id="1.10.630.10">
    <property type="entry name" value="Cytochrome P450"/>
    <property type="match status" value="1"/>
</dbReference>
<keyword evidence="9" id="KW-1185">Reference proteome</keyword>
<proteinExistence type="inferred from homology"/>
<evidence type="ECO:0000313" key="8">
    <source>
        <dbReference type="EMBL" id="PMD30945.1"/>
    </source>
</evidence>
<sequence>MAINTTLLAILSLGSACLLHFMYRLFTHRRWFKDLPQPPHDFLWGHLKIMGEVAATMPPNTHPQAYLTAIAQKYKLKGIFYIDLWPIAVPQVVLTDPDLMSRVTINQPLQMHQMADEFLSPIVGHNVIAVANGSIWKKAHNAMAPAFSKSHIRSLTDVIVEETMQFRRALDQHAGKGDVFSMEDTAARLIFDVIGRILFNLKLHAQTEGSALLGDLREMIHLAQAQLSYNPFVKIGLIFKRREVLSRLNPAIVGIIKERLSILRDQKTVPSRKNPYSILDLMLREHTLDEDQMNEKSENLTPEFLELLVTNMKGLLLGGHGTTTDTLCFIYMLLSKHPEAVQKLREEHNRVFHANFAETLDTLLDSPQKTSELEYTTAVIKETLRLFPVGFGVRKAEPGVTIDYEGKTYPIDNNLVVIPLPHAVHYCPSYYPDPTSFRPERFLSSDPDSTAANANFRTFGRGARACLGQNLAMTELAIILLMTIRDYEFDCANLKPNKEPRTRWTNMDLRFGDVVFQELGLEAKPRGGMMMTVKKV</sequence>
<dbReference type="InterPro" id="IPR036396">
    <property type="entry name" value="Cyt_P450_sf"/>
</dbReference>
<comment type="similarity">
    <text evidence="2 6">Belongs to the cytochrome P450 family.</text>
</comment>
<evidence type="ECO:0000256" key="7">
    <source>
        <dbReference type="SAM" id="Phobius"/>
    </source>
</evidence>
<dbReference type="OrthoDB" id="10029320at2759"/>
<dbReference type="GO" id="GO:0016705">
    <property type="term" value="F:oxidoreductase activity, acting on paired donors, with incorporation or reduction of molecular oxygen"/>
    <property type="evidence" value="ECO:0007669"/>
    <property type="project" value="InterPro"/>
</dbReference>
<accession>A0A2J6QXG6</accession>
<keyword evidence="7" id="KW-1133">Transmembrane helix</keyword>
<evidence type="ECO:0000256" key="1">
    <source>
        <dbReference type="ARBA" id="ARBA00001971"/>
    </source>
</evidence>
<feature type="binding site" description="axial binding residue" evidence="5">
    <location>
        <position position="466"/>
    </location>
    <ligand>
        <name>heme</name>
        <dbReference type="ChEBI" id="CHEBI:30413"/>
    </ligand>
    <ligandPart>
        <name>Fe</name>
        <dbReference type="ChEBI" id="CHEBI:18248"/>
    </ligandPart>
</feature>
<dbReference type="GO" id="GO:0004497">
    <property type="term" value="F:monooxygenase activity"/>
    <property type="evidence" value="ECO:0007669"/>
    <property type="project" value="UniProtKB-KW"/>
</dbReference>
<organism evidence="8 9">
    <name type="scientific">Hyaloscypha variabilis (strain UAMH 11265 / GT02V1 / F)</name>
    <name type="common">Meliniomyces variabilis</name>
    <dbReference type="NCBI Taxonomy" id="1149755"/>
    <lineage>
        <taxon>Eukaryota</taxon>
        <taxon>Fungi</taxon>
        <taxon>Dikarya</taxon>
        <taxon>Ascomycota</taxon>
        <taxon>Pezizomycotina</taxon>
        <taxon>Leotiomycetes</taxon>
        <taxon>Helotiales</taxon>
        <taxon>Hyaloscyphaceae</taxon>
        <taxon>Hyaloscypha</taxon>
        <taxon>Hyaloscypha variabilis</taxon>
    </lineage>
</organism>
<keyword evidence="6" id="KW-0560">Oxidoreductase</keyword>
<keyword evidence="5 6" id="KW-0349">Heme</keyword>
<comment type="cofactor">
    <cofactor evidence="1 5">
        <name>heme</name>
        <dbReference type="ChEBI" id="CHEBI:30413"/>
    </cofactor>
</comment>
<dbReference type="InterPro" id="IPR017972">
    <property type="entry name" value="Cyt_P450_CS"/>
</dbReference>
<dbReference type="PROSITE" id="PS00086">
    <property type="entry name" value="CYTOCHROME_P450"/>
    <property type="match status" value="1"/>
</dbReference>
<dbReference type="InterPro" id="IPR001128">
    <property type="entry name" value="Cyt_P450"/>
</dbReference>
<dbReference type="GO" id="GO:0005506">
    <property type="term" value="F:iron ion binding"/>
    <property type="evidence" value="ECO:0007669"/>
    <property type="project" value="InterPro"/>
</dbReference>
<reference evidence="8 9" key="1">
    <citation type="submission" date="2016-04" db="EMBL/GenBank/DDBJ databases">
        <title>A degradative enzymes factory behind the ericoid mycorrhizal symbiosis.</title>
        <authorList>
            <consortium name="DOE Joint Genome Institute"/>
            <person name="Martino E."/>
            <person name="Morin E."/>
            <person name="Grelet G."/>
            <person name="Kuo A."/>
            <person name="Kohler A."/>
            <person name="Daghino S."/>
            <person name="Barry K."/>
            <person name="Choi C."/>
            <person name="Cichocki N."/>
            <person name="Clum A."/>
            <person name="Copeland A."/>
            <person name="Hainaut M."/>
            <person name="Haridas S."/>
            <person name="Labutti K."/>
            <person name="Lindquist E."/>
            <person name="Lipzen A."/>
            <person name="Khouja H.-R."/>
            <person name="Murat C."/>
            <person name="Ohm R."/>
            <person name="Olson A."/>
            <person name="Spatafora J."/>
            <person name="Veneault-Fourrey C."/>
            <person name="Henrissat B."/>
            <person name="Grigoriev I."/>
            <person name="Martin F."/>
            <person name="Perotto S."/>
        </authorList>
    </citation>
    <scope>NUCLEOTIDE SEQUENCE [LARGE SCALE GENOMIC DNA]</scope>
    <source>
        <strain evidence="8 9">F</strain>
    </source>
</reference>
<dbReference type="STRING" id="1149755.A0A2J6QXG6"/>
<dbReference type="PANTHER" id="PTHR24305:SF166">
    <property type="entry name" value="CYTOCHROME P450 12A4, MITOCHONDRIAL-RELATED"/>
    <property type="match status" value="1"/>
</dbReference>
<evidence type="ECO:0000256" key="2">
    <source>
        <dbReference type="ARBA" id="ARBA00010617"/>
    </source>
</evidence>
<gene>
    <name evidence="8" type="ORF">L207DRAFT_519647</name>
</gene>
<dbReference type="AlphaFoldDB" id="A0A2J6QXG6"/>
<evidence type="ECO:0000256" key="6">
    <source>
        <dbReference type="RuleBase" id="RU000461"/>
    </source>
</evidence>
<dbReference type="PRINTS" id="PR00463">
    <property type="entry name" value="EP450I"/>
</dbReference>
<dbReference type="Pfam" id="PF00067">
    <property type="entry name" value="p450"/>
    <property type="match status" value="1"/>
</dbReference>
<dbReference type="InterPro" id="IPR050121">
    <property type="entry name" value="Cytochrome_P450_monoxygenase"/>
</dbReference>
<evidence type="ECO:0000256" key="4">
    <source>
        <dbReference type="ARBA" id="ARBA00023004"/>
    </source>
</evidence>
<dbReference type="Proteomes" id="UP000235786">
    <property type="component" value="Unassembled WGS sequence"/>
</dbReference>
<name>A0A2J6QXG6_HYAVF</name>
<keyword evidence="4 5" id="KW-0408">Iron</keyword>